<name>A0A7V2ZM73_9BACT</name>
<protein>
    <submittedName>
        <fullName evidence="2">Sensor histidine kinase</fullName>
    </submittedName>
</protein>
<dbReference type="Pfam" id="PF02518">
    <property type="entry name" value="HATPase_c"/>
    <property type="match status" value="1"/>
</dbReference>
<dbReference type="GO" id="GO:0016301">
    <property type="term" value="F:kinase activity"/>
    <property type="evidence" value="ECO:0007669"/>
    <property type="project" value="UniProtKB-KW"/>
</dbReference>
<reference evidence="2" key="1">
    <citation type="journal article" date="2020" name="mSystems">
        <title>Genome- and Community-Level Interaction Insights into Carbon Utilization and Element Cycling Functions of Hydrothermarchaeota in Hydrothermal Sediment.</title>
        <authorList>
            <person name="Zhou Z."/>
            <person name="Liu Y."/>
            <person name="Xu W."/>
            <person name="Pan J."/>
            <person name="Luo Z.H."/>
            <person name="Li M."/>
        </authorList>
    </citation>
    <scope>NUCLEOTIDE SEQUENCE [LARGE SCALE GENOMIC DNA]</scope>
    <source>
        <strain evidence="2">SpSt-479</strain>
    </source>
</reference>
<dbReference type="AlphaFoldDB" id="A0A7V2ZM73"/>
<dbReference type="SUPFAM" id="SSF55874">
    <property type="entry name" value="ATPase domain of HSP90 chaperone/DNA topoisomerase II/histidine kinase"/>
    <property type="match status" value="1"/>
</dbReference>
<evidence type="ECO:0000313" key="2">
    <source>
        <dbReference type="EMBL" id="HFI92546.1"/>
    </source>
</evidence>
<dbReference type="Gene3D" id="3.30.450.20">
    <property type="entry name" value="PAS domain"/>
    <property type="match status" value="1"/>
</dbReference>
<dbReference type="Gene3D" id="3.30.565.10">
    <property type="entry name" value="Histidine kinase-like ATPase, C-terminal domain"/>
    <property type="match status" value="1"/>
</dbReference>
<keyword evidence="2" id="KW-0808">Transferase</keyword>
<dbReference type="Pfam" id="PF07568">
    <property type="entry name" value="HisKA_2"/>
    <property type="match status" value="1"/>
</dbReference>
<dbReference type="PROSITE" id="PS50109">
    <property type="entry name" value="HIS_KIN"/>
    <property type="match status" value="1"/>
</dbReference>
<comment type="caution">
    <text evidence="2">The sequence shown here is derived from an EMBL/GenBank/DDBJ whole genome shotgun (WGS) entry which is preliminary data.</text>
</comment>
<keyword evidence="2" id="KW-0418">Kinase</keyword>
<sequence>MNNVEKKTSNDHLLLKEIHHRVKNNLNIIIGLLELQAQNIQDESVKELFRESINRIRSMAIIHEYLYRHDSHSQIDLSVYIESLTDNLLSVYADSRRELLINYSLDNIATDFDIAIPIGLIVNEVVTNSIKHAFIDKQKGVIDINLEKRDNQIILAIKDNGIGIPVNLDIENIKTLGLQLIKLLVDQLNGKYRMIRENGTTVQIEIPFKEPKSN</sequence>
<dbReference type="InterPro" id="IPR005467">
    <property type="entry name" value="His_kinase_dom"/>
</dbReference>
<dbReference type="InterPro" id="IPR011495">
    <property type="entry name" value="Sig_transdc_His_kin_sub2_dim/P"/>
</dbReference>
<dbReference type="EMBL" id="DSUJ01000011">
    <property type="protein sequence ID" value="HFI92546.1"/>
    <property type="molecule type" value="Genomic_DNA"/>
</dbReference>
<dbReference type="PANTHER" id="PTHR43065">
    <property type="entry name" value="SENSOR HISTIDINE KINASE"/>
    <property type="match status" value="1"/>
</dbReference>
<dbReference type="PANTHER" id="PTHR43065:SF23">
    <property type="entry name" value="SENSOR HISTIDINE KINASE PDTAS"/>
    <property type="match status" value="1"/>
</dbReference>
<evidence type="ECO:0000259" key="1">
    <source>
        <dbReference type="PROSITE" id="PS50109"/>
    </source>
</evidence>
<dbReference type="RefSeq" id="WP_304143292.1">
    <property type="nucleotide sequence ID" value="NZ_JAOAIE010000024.1"/>
</dbReference>
<dbReference type="InterPro" id="IPR003594">
    <property type="entry name" value="HATPase_dom"/>
</dbReference>
<feature type="domain" description="Histidine kinase" evidence="1">
    <location>
        <begin position="17"/>
        <end position="210"/>
    </location>
</feature>
<gene>
    <name evidence="2" type="ORF">ENS31_13595</name>
</gene>
<dbReference type="InterPro" id="IPR036890">
    <property type="entry name" value="HATPase_C_sf"/>
</dbReference>
<dbReference type="SMART" id="SM00387">
    <property type="entry name" value="HATPase_c"/>
    <property type="match status" value="1"/>
</dbReference>
<accession>A0A7V2ZM73</accession>
<organism evidence="2">
    <name type="scientific">Ignavibacterium album</name>
    <dbReference type="NCBI Taxonomy" id="591197"/>
    <lineage>
        <taxon>Bacteria</taxon>
        <taxon>Pseudomonadati</taxon>
        <taxon>Ignavibacteriota</taxon>
        <taxon>Ignavibacteria</taxon>
        <taxon>Ignavibacteriales</taxon>
        <taxon>Ignavibacteriaceae</taxon>
        <taxon>Ignavibacterium</taxon>
    </lineage>
</organism>
<proteinExistence type="predicted"/>